<dbReference type="RefSeq" id="WP_095719853.1">
    <property type="nucleotide sequence ID" value="NZ_NTFS01000004.1"/>
</dbReference>
<evidence type="ECO:0008006" key="4">
    <source>
        <dbReference type="Google" id="ProtNLM"/>
    </source>
</evidence>
<name>A0A2A2TQB4_9CYAN</name>
<gene>
    <name evidence="2" type="ORF">CK510_00735</name>
</gene>
<reference evidence="2 3" key="1">
    <citation type="submission" date="2017-08" db="EMBL/GenBank/DDBJ databases">
        <title>Draft genome sequence of filamentous cyanobacterium Calothrix elsteri CCALA 953.</title>
        <authorList>
            <person name="Gagunashvili A.N."/>
            <person name="Elster J."/>
            <person name="Andresson O.S."/>
        </authorList>
    </citation>
    <scope>NUCLEOTIDE SEQUENCE [LARGE SCALE GENOMIC DNA]</scope>
    <source>
        <strain evidence="2 3">CCALA 953</strain>
    </source>
</reference>
<feature type="signal peptide" evidence="1">
    <location>
        <begin position="1"/>
        <end position="20"/>
    </location>
</feature>
<sequence>MFFILPLVGAAVGAASAAFATHAAGEKDRQAAKHHRQVANDISTKYSNLEKKYNEYSEKSKQQIHDSTKQHALDEAEKDILRLAIRLQQCLYTLMWDIDDNPTHKSLVEFEKAVLATNTVLFELREEFIQVPDKYFSRNLERANEVIAELPGDVLGGDIYPVRQCLNCGQKNRIIPHNLSLNPICGSCRANL</sequence>
<keyword evidence="3" id="KW-1185">Reference proteome</keyword>
<organism evidence="2 3">
    <name type="scientific">Brunnivagina elsteri CCALA 953</name>
    <dbReference type="NCBI Taxonomy" id="987040"/>
    <lineage>
        <taxon>Bacteria</taxon>
        <taxon>Bacillati</taxon>
        <taxon>Cyanobacteriota</taxon>
        <taxon>Cyanophyceae</taxon>
        <taxon>Nostocales</taxon>
        <taxon>Calotrichaceae</taxon>
        <taxon>Brunnivagina</taxon>
    </lineage>
</organism>
<evidence type="ECO:0000313" key="3">
    <source>
        <dbReference type="Proteomes" id="UP000218238"/>
    </source>
</evidence>
<proteinExistence type="predicted"/>
<accession>A0A2A2TQB4</accession>
<evidence type="ECO:0000256" key="1">
    <source>
        <dbReference type="SAM" id="SignalP"/>
    </source>
</evidence>
<feature type="chain" id="PRO_5012494488" description="Gas vesicle protein" evidence="1">
    <location>
        <begin position="21"/>
        <end position="192"/>
    </location>
</feature>
<dbReference type="EMBL" id="NTFS01000004">
    <property type="protein sequence ID" value="PAX60615.1"/>
    <property type="molecule type" value="Genomic_DNA"/>
</dbReference>
<comment type="caution">
    <text evidence="2">The sequence shown here is derived from an EMBL/GenBank/DDBJ whole genome shotgun (WGS) entry which is preliminary data.</text>
</comment>
<keyword evidence="1" id="KW-0732">Signal</keyword>
<dbReference type="OrthoDB" id="516469at2"/>
<protein>
    <recommendedName>
        <fullName evidence="4">Gas vesicle protein</fullName>
    </recommendedName>
</protein>
<evidence type="ECO:0000313" key="2">
    <source>
        <dbReference type="EMBL" id="PAX60615.1"/>
    </source>
</evidence>
<dbReference type="Proteomes" id="UP000218238">
    <property type="component" value="Unassembled WGS sequence"/>
</dbReference>
<dbReference type="AlphaFoldDB" id="A0A2A2TQB4"/>